<dbReference type="PANTHER" id="PTHR47584">
    <property type="match status" value="1"/>
</dbReference>
<gene>
    <name evidence="1" type="ORF">G2W53_001138</name>
</gene>
<dbReference type="InterPro" id="IPR045026">
    <property type="entry name" value="LIMYB"/>
</dbReference>
<protein>
    <submittedName>
        <fullName evidence="1">L10-interacting MYB domain-containing protein</fullName>
    </submittedName>
</protein>
<evidence type="ECO:0000313" key="2">
    <source>
        <dbReference type="Proteomes" id="UP000634136"/>
    </source>
</evidence>
<keyword evidence="2" id="KW-1185">Reference proteome</keyword>
<accession>A0A834XGN3</accession>
<reference evidence="1" key="1">
    <citation type="submission" date="2020-09" db="EMBL/GenBank/DDBJ databases">
        <title>Genome-Enabled Discovery of Anthraquinone Biosynthesis in Senna tora.</title>
        <authorList>
            <person name="Kang S.-H."/>
            <person name="Pandey R.P."/>
            <person name="Lee C.-M."/>
            <person name="Sim J.-S."/>
            <person name="Jeong J.-T."/>
            <person name="Choi B.-S."/>
            <person name="Jung M."/>
            <person name="Ginzburg D."/>
            <person name="Zhao K."/>
            <person name="Won S.Y."/>
            <person name="Oh T.-J."/>
            <person name="Yu Y."/>
            <person name="Kim N.-H."/>
            <person name="Lee O.R."/>
            <person name="Lee T.-H."/>
            <person name="Bashyal P."/>
            <person name="Kim T.-S."/>
            <person name="Lee W.-H."/>
            <person name="Kawkins C."/>
            <person name="Kim C.-K."/>
            <person name="Kim J.S."/>
            <person name="Ahn B.O."/>
            <person name="Rhee S.Y."/>
            <person name="Sohng J.K."/>
        </authorList>
    </citation>
    <scope>NUCLEOTIDE SEQUENCE</scope>
    <source>
        <tissue evidence="1">Leaf</tissue>
    </source>
</reference>
<dbReference type="Proteomes" id="UP000634136">
    <property type="component" value="Unassembled WGS sequence"/>
</dbReference>
<dbReference type="EMBL" id="JAAIUW010000001">
    <property type="protein sequence ID" value="KAF7844233.1"/>
    <property type="molecule type" value="Genomic_DNA"/>
</dbReference>
<sequence>MSSSSSFQNHVRAPSHLHSSVVFSLCSISILASGLLRLHRSVVFSSSRYFSYSAKEGNLKEMVSHDVDVLKDFQRFQRMPMAHSDAAQYKKNGSEHYNLLGIIFNRSTATGVLHHSSTQAPPDSPQERELENEFLYGGILVDIDEDNEDDVTPIERATHSGKRALEILERKRKRKTMTSHMGDAIQAWLWKYSF</sequence>
<proteinExistence type="predicted"/>
<comment type="caution">
    <text evidence="1">The sequence shown here is derived from an EMBL/GenBank/DDBJ whole genome shotgun (WGS) entry which is preliminary data.</text>
</comment>
<dbReference type="OrthoDB" id="1402656at2759"/>
<evidence type="ECO:0000313" key="1">
    <source>
        <dbReference type="EMBL" id="KAF7844233.1"/>
    </source>
</evidence>
<dbReference type="AlphaFoldDB" id="A0A834XGN3"/>
<organism evidence="1 2">
    <name type="scientific">Senna tora</name>
    <dbReference type="NCBI Taxonomy" id="362788"/>
    <lineage>
        <taxon>Eukaryota</taxon>
        <taxon>Viridiplantae</taxon>
        <taxon>Streptophyta</taxon>
        <taxon>Embryophyta</taxon>
        <taxon>Tracheophyta</taxon>
        <taxon>Spermatophyta</taxon>
        <taxon>Magnoliopsida</taxon>
        <taxon>eudicotyledons</taxon>
        <taxon>Gunneridae</taxon>
        <taxon>Pentapetalae</taxon>
        <taxon>rosids</taxon>
        <taxon>fabids</taxon>
        <taxon>Fabales</taxon>
        <taxon>Fabaceae</taxon>
        <taxon>Caesalpinioideae</taxon>
        <taxon>Cassia clade</taxon>
        <taxon>Senna</taxon>
    </lineage>
</organism>
<name>A0A834XGN3_9FABA</name>
<dbReference type="PANTHER" id="PTHR47584:SF14">
    <property type="entry name" value="L10-INTERACTING MYB DOMAIN-CONTAINING PROTEIN-LIKE"/>
    <property type="match status" value="1"/>
</dbReference>